<name>A0A8R7TCE3_TRIUA</name>
<proteinExistence type="predicted"/>
<dbReference type="EnsemblPlants" id="TuG1812G0200000523.01.T01">
    <property type="protein sequence ID" value="TuG1812G0200000523.01.T01.cds445071"/>
    <property type="gene ID" value="TuG1812G0200000523.01"/>
</dbReference>
<reference evidence="1" key="2">
    <citation type="submission" date="2018-03" db="EMBL/GenBank/DDBJ databases">
        <title>The Triticum urartu genome reveals the dynamic nature of wheat genome evolution.</title>
        <authorList>
            <person name="Ling H."/>
            <person name="Ma B."/>
            <person name="Shi X."/>
            <person name="Liu H."/>
            <person name="Dong L."/>
            <person name="Sun H."/>
            <person name="Cao Y."/>
            <person name="Gao Q."/>
            <person name="Zheng S."/>
            <person name="Li Y."/>
            <person name="Yu Y."/>
            <person name="Du H."/>
            <person name="Qi M."/>
            <person name="Li Y."/>
            <person name="Yu H."/>
            <person name="Cui Y."/>
            <person name="Wang N."/>
            <person name="Chen C."/>
            <person name="Wu H."/>
            <person name="Zhao Y."/>
            <person name="Zhang J."/>
            <person name="Li Y."/>
            <person name="Zhou W."/>
            <person name="Zhang B."/>
            <person name="Hu W."/>
            <person name="Eijk M."/>
            <person name="Tang J."/>
            <person name="Witsenboer H."/>
            <person name="Zhao S."/>
            <person name="Li Z."/>
            <person name="Zhang A."/>
            <person name="Wang D."/>
            <person name="Liang C."/>
        </authorList>
    </citation>
    <scope>NUCLEOTIDE SEQUENCE [LARGE SCALE GENOMIC DNA]</scope>
    <source>
        <strain evidence="1">cv. G1812</strain>
    </source>
</reference>
<dbReference type="InterPro" id="IPR027417">
    <property type="entry name" value="P-loop_NTPase"/>
</dbReference>
<reference evidence="2" key="1">
    <citation type="journal article" date="2013" name="Nature">
        <title>Draft genome of the wheat A-genome progenitor Triticum urartu.</title>
        <authorList>
            <person name="Ling H.Q."/>
            <person name="Zhao S."/>
            <person name="Liu D."/>
            <person name="Wang J."/>
            <person name="Sun H."/>
            <person name="Zhang C."/>
            <person name="Fan H."/>
            <person name="Li D."/>
            <person name="Dong L."/>
            <person name="Tao Y."/>
            <person name="Gao C."/>
            <person name="Wu H."/>
            <person name="Li Y."/>
            <person name="Cui Y."/>
            <person name="Guo X."/>
            <person name="Zheng S."/>
            <person name="Wang B."/>
            <person name="Yu K."/>
            <person name="Liang Q."/>
            <person name="Yang W."/>
            <person name="Lou X."/>
            <person name="Chen J."/>
            <person name="Feng M."/>
            <person name="Jian J."/>
            <person name="Zhang X."/>
            <person name="Luo G."/>
            <person name="Jiang Y."/>
            <person name="Liu J."/>
            <person name="Wang Z."/>
            <person name="Sha Y."/>
            <person name="Zhang B."/>
            <person name="Wu H."/>
            <person name="Tang D."/>
            <person name="Shen Q."/>
            <person name="Xue P."/>
            <person name="Zou S."/>
            <person name="Wang X."/>
            <person name="Liu X."/>
            <person name="Wang F."/>
            <person name="Yang Y."/>
            <person name="An X."/>
            <person name="Dong Z."/>
            <person name="Zhang K."/>
            <person name="Zhang X."/>
            <person name="Luo M.C."/>
            <person name="Dvorak J."/>
            <person name="Tong Y."/>
            <person name="Wang J."/>
            <person name="Yang H."/>
            <person name="Li Z."/>
            <person name="Wang D."/>
            <person name="Zhang A."/>
            <person name="Wang J."/>
        </authorList>
    </citation>
    <scope>NUCLEOTIDE SEQUENCE</scope>
    <source>
        <strain evidence="2">cv. G1812</strain>
    </source>
</reference>
<sequence>MSAVAGELVSRFISLLLNKYHSSRAHSEEKVMERLQHLLMRVCTIVEEADTRYITNSGMMMQLKTLSETMYRGHHVLDNLRYHALPDSAGFDKVSINDSSGSSLYLAKRSRTTNDKATRLESHGALESLEIAIANMSEFIVLLGGCERMSRRPYDVYLYTDNFMFGRHAEKQKLLSFLLQHIDSPGDDAPAVLPIIGGAAIGKKTLVAHACGDERVRSRFSSILHLNGDNLLRIPDDGMTMEGMILVVIEFASDIGQDDWNMFYLFAIRMGRGSKIIILSRLQTLARFGSVKPIFLSGLSSHELKYLFKTLAFGSVDPIEHPQLVKLADEFDKLLHNVPDTLIAINILADVLRMNLSVQYWRCILDKGLRYIKRNLSTFGVQPSTLLEDDHPVN</sequence>
<evidence type="ECO:0000313" key="2">
    <source>
        <dbReference type="Proteomes" id="UP000015106"/>
    </source>
</evidence>
<accession>A0A8R7TCE3</accession>
<evidence type="ECO:0000313" key="1">
    <source>
        <dbReference type="EnsemblPlants" id="TuG1812G0200000523.01.T01.cds445071"/>
    </source>
</evidence>
<dbReference type="PANTHER" id="PTHR33377:SF17">
    <property type="entry name" value="GENOME ASSEMBLY, CHROMOSOME: II"/>
    <property type="match status" value="1"/>
</dbReference>
<organism evidence="1 2">
    <name type="scientific">Triticum urartu</name>
    <name type="common">Red wild einkorn</name>
    <name type="synonym">Crithodium urartu</name>
    <dbReference type="NCBI Taxonomy" id="4572"/>
    <lineage>
        <taxon>Eukaryota</taxon>
        <taxon>Viridiplantae</taxon>
        <taxon>Streptophyta</taxon>
        <taxon>Embryophyta</taxon>
        <taxon>Tracheophyta</taxon>
        <taxon>Spermatophyta</taxon>
        <taxon>Magnoliopsida</taxon>
        <taxon>Liliopsida</taxon>
        <taxon>Poales</taxon>
        <taxon>Poaceae</taxon>
        <taxon>BOP clade</taxon>
        <taxon>Pooideae</taxon>
        <taxon>Triticodae</taxon>
        <taxon>Triticeae</taxon>
        <taxon>Triticinae</taxon>
        <taxon>Triticum</taxon>
    </lineage>
</organism>
<dbReference type="Proteomes" id="UP000015106">
    <property type="component" value="Chromosome 2"/>
</dbReference>
<dbReference type="Gramene" id="TuG1812G0200000523.01.T01">
    <property type="protein sequence ID" value="TuG1812G0200000523.01.T01.cds445071"/>
    <property type="gene ID" value="TuG1812G0200000523.01"/>
</dbReference>
<evidence type="ECO:0008006" key="3">
    <source>
        <dbReference type="Google" id="ProtNLM"/>
    </source>
</evidence>
<dbReference type="PANTHER" id="PTHR33377">
    <property type="entry name" value="OS10G0134700 PROTEIN-RELATED"/>
    <property type="match status" value="1"/>
</dbReference>
<dbReference type="SUPFAM" id="SSF52540">
    <property type="entry name" value="P-loop containing nucleoside triphosphate hydrolases"/>
    <property type="match status" value="1"/>
</dbReference>
<keyword evidence="2" id="KW-1185">Reference proteome</keyword>
<reference evidence="1" key="3">
    <citation type="submission" date="2022-06" db="UniProtKB">
        <authorList>
            <consortium name="EnsemblPlants"/>
        </authorList>
    </citation>
    <scope>IDENTIFICATION</scope>
</reference>
<protein>
    <recommendedName>
        <fullName evidence="3">Rx N-terminal domain-containing protein</fullName>
    </recommendedName>
</protein>
<dbReference type="AlphaFoldDB" id="A0A8R7TCE3"/>